<name>A0ACC2LVA1_PERAE</name>
<protein>
    <submittedName>
        <fullName evidence="1">Uncharacterized protein</fullName>
    </submittedName>
</protein>
<accession>A0ACC2LVA1</accession>
<dbReference type="EMBL" id="CM056811">
    <property type="protein sequence ID" value="KAJ8637113.1"/>
    <property type="molecule type" value="Genomic_DNA"/>
</dbReference>
<proteinExistence type="predicted"/>
<dbReference type="Proteomes" id="UP001234297">
    <property type="component" value="Chromosome 3"/>
</dbReference>
<evidence type="ECO:0000313" key="2">
    <source>
        <dbReference type="Proteomes" id="UP001234297"/>
    </source>
</evidence>
<organism evidence="1 2">
    <name type="scientific">Persea americana</name>
    <name type="common">Avocado</name>
    <dbReference type="NCBI Taxonomy" id="3435"/>
    <lineage>
        <taxon>Eukaryota</taxon>
        <taxon>Viridiplantae</taxon>
        <taxon>Streptophyta</taxon>
        <taxon>Embryophyta</taxon>
        <taxon>Tracheophyta</taxon>
        <taxon>Spermatophyta</taxon>
        <taxon>Magnoliopsida</taxon>
        <taxon>Magnoliidae</taxon>
        <taxon>Laurales</taxon>
        <taxon>Lauraceae</taxon>
        <taxon>Persea</taxon>
    </lineage>
</organism>
<keyword evidence="2" id="KW-1185">Reference proteome</keyword>
<gene>
    <name evidence="1" type="ORF">MRB53_011380</name>
</gene>
<sequence length="300" mass="32159">MQDLRSVAAGIFGGGGGGGGDRRLRPQQPLKCPRCDSVNTKFCYYNNYNLSQPRHFCKSCRRYWTKGGVLRNVPVGGGCRKPKRSSKPKHSITTTTTTTSHSPPRKTSAASRSSSDSSTLTAATATATAAAEVASTSSAAAAVVNYVNPAFDPSPPAMESFSHPLDLSGSFTSLMTGSNPGILGFGFGDLAANGTTTPLPFQFLHHQQQQKMEEMMKGSGQDLTFMDHQTVMLQQQQHQLGESRGSNGGGVLTALDWQSNNGDQGLFDLTGGVVVDDQIQGYWNHNHCQWGENDPPLYLP</sequence>
<reference evidence="1 2" key="1">
    <citation type="journal article" date="2022" name="Hortic Res">
        <title>A haplotype resolved chromosomal level avocado genome allows analysis of novel avocado genes.</title>
        <authorList>
            <person name="Nath O."/>
            <person name="Fletcher S.J."/>
            <person name="Hayward A."/>
            <person name="Shaw L.M."/>
            <person name="Masouleh A.K."/>
            <person name="Furtado A."/>
            <person name="Henry R.J."/>
            <person name="Mitter N."/>
        </authorList>
    </citation>
    <scope>NUCLEOTIDE SEQUENCE [LARGE SCALE GENOMIC DNA]</scope>
    <source>
        <strain evidence="2">cv. Hass</strain>
    </source>
</reference>
<comment type="caution">
    <text evidence="1">The sequence shown here is derived from an EMBL/GenBank/DDBJ whole genome shotgun (WGS) entry which is preliminary data.</text>
</comment>
<evidence type="ECO:0000313" key="1">
    <source>
        <dbReference type="EMBL" id="KAJ8637113.1"/>
    </source>
</evidence>